<dbReference type="Proteomes" id="UP000001194">
    <property type="component" value="Unassembled WGS sequence"/>
</dbReference>
<organism evidence="2">
    <name type="scientific">Laccaria bicolor (strain S238N-H82 / ATCC MYA-4686)</name>
    <name type="common">Bicoloured deceiver</name>
    <name type="synonym">Laccaria laccata var. bicolor</name>
    <dbReference type="NCBI Taxonomy" id="486041"/>
    <lineage>
        <taxon>Eukaryota</taxon>
        <taxon>Fungi</taxon>
        <taxon>Dikarya</taxon>
        <taxon>Basidiomycota</taxon>
        <taxon>Agaricomycotina</taxon>
        <taxon>Agaricomycetes</taxon>
        <taxon>Agaricomycetidae</taxon>
        <taxon>Agaricales</taxon>
        <taxon>Agaricineae</taxon>
        <taxon>Hydnangiaceae</taxon>
        <taxon>Laccaria</taxon>
    </lineage>
</organism>
<reference evidence="1 2" key="1">
    <citation type="journal article" date="2008" name="Nature">
        <title>The genome of Laccaria bicolor provides insights into mycorrhizal symbiosis.</title>
        <authorList>
            <person name="Martin F."/>
            <person name="Aerts A."/>
            <person name="Ahren D."/>
            <person name="Brun A."/>
            <person name="Danchin E.G.J."/>
            <person name="Duchaussoy F."/>
            <person name="Gibon J."/>
            <person name="Kohler A."/>
            <person name="Lindquist E."/>
            <person name="Pereda V."/>
            <person name="Salamov A."/>
            <person name="Shapiro H.J."/>
            <person name="Wuyts J."/>
            <person name="Blaudez D."/>
            <person name="Buee M."/>
            <person name="Brokstein P."/>
            <person name="Canbaeck B."/>
            <person name="Cohen D."/>
            <person name="Courty P.E."/>
            <person name="Coutinho P.M."/>
            <person name="Delaruelle C."/>
            <person name="Detter J.C."/>
            <person name="Deveau A."/>
            <person name="DiFazio S."/>
            <person name="Duplessis S."/>
            <person name="Fraissinet-Tachet L."/>
            <person name="Lucic E."/>
            <person name="Frey-Klett P."/>
            <person name="Fourrey C."/>
            <person name="Feussner I."/>
            <person name="Gay G."/>
            <person name="Grimwood J."/>
            <person name="Hoegger P.J."/>
            <person name="Jain P."/>
            <person name="Kilaru S."/>
            <person name="Labbe J."/>
            <person name="Lin Y.C."/>
            <person name="Legue V."/>
            <person name="Le Tacon F."/>
            <person name="Marmeisse R."/>
            <person name="Melayah D."/>
            <person name="Montanini B."/>
            <person name="Muratet M."/>
            <person name="Nehls U."/>
            <person name="Niculita-Hirzel H."/>
            <person name="Oudot-Le Secq M.P."/>
            <person name="Peter M."/>
            <person name="Quesneville H."/>
            <person name="Rajashekar B."/>
            <person name="Reich M."/>
            <person name="Rouhier N."/>
            <person name="Schmutz J."/>
            <person name="Yin T."/>
            <person name="Chalot M."/>
            <person name="Henrissat B."/>
            <person name="Kuees U."/>
            <person name="Lucas S."/>
            <person name="Van de Peer Y."/>
            <person name="Podila G.K."/>
            <person name="Polle A."/>
            <person name="Pukkila P.J."/>
            <person name="Richardson P.M."/>
            <person name="Rouze P."/>
            <person name="Sanders I.R."/>
            <person name="Stajich J.E."/>
            <person name="Tunlid A."/>
            <person name="Tuskan G."/>
            <person name="Grigoriev I.V."/>
        </authorList>
    </citation>
    <scope>NUCLEOTIDE SEQUENCE [LARGE SCALE GENOMIC DNA]</scope>
    <source>
        <strain evidence="2">S238N-H82 / ATCC MYA-4686</strain>
    </source>
</reference>
<dbReference type="RefSeq" id="XP_001889133.1">
    <property type="nucleotide sequence ID" value="XM_001889098.1"/>
</dbReference>
<sequence length="52" mass="5664">MKHILQNVLHVPKALNCLLSIPCLAIGGGRVEFKGNGCQLYDKLVGSLERES</sequence>
<dbReference type="GeneID" id="6084775"/>
<gene>
    <name evidence="1" type="ORF">LACBIDRAFT_314638</name>
</gene>
<keyword evidence="2" id="KW-1185">Reference proteome</keyword>
<dbReference type="InParanoid" id="B0DYX9"/>
<proteinExistence type="predicted"/>
<dbReference type="HOGENOM" id="CLU_3087643_0_0_1"/>
<accession>B0DYX9</accession>
<name>B0DYX9_LACBS</name>
<evidence type="ECO:0000313" key="2">
    <source>
        <dbReference type="Proteomes" id="UP000001194"/>
    </source>
</evidence>
<dbReference type="EMBL" id="DS547152">
    <property type="protein sequence ID" value="EDR00224.1"/>
    <property type="molecule type" value="Genomic_DNA"/>
</dbReference>
<dbReference type="OrthoDB" id="3340343at2759"/>
<dbReference type="AlphaFoldDB" id="B0DYX9"/>
<evidence type="ECO:0000313" key="1">
    <source>
        <dbReference type="EMBL" id="EDR00224.1"/>
    </source>
</evidence>
<dbReference type="KEGG" id="lbc:LACBIDRAFT_314638"/>
<protein>
    <submittedName>
        <fullName evidence="1">Predicted protein</fullName>
    </submittedName>
</protein>